<dbReference type="Proteomes" id="UP001303115">
    <property type="component" value="Unassembled WGS sequence"/>
</dbReference>
<keyword evidence="3" id="KW-1185">Reference proteome</keyword>
<feature type="domain" description="DUF6546" evidence="1">
    <location>
        <begin position="138"/>
        <end position="368"/>
    </location>
</feature>
<evidence type="ECO:0000313" key="2">
    <source>
        <dbReference type="EMBL" id="KAK4034122.1"/>
    </source>
</evidence>
<dbReference type="AlphaFoldDB" id="A0AAN6SNS4"/>
<sequence length="381" mass="43069">LDITVQSPSDARHHFPHIDVGCDSQATADAIDDLRHGWRKGMRVSWPPEGAFNRLFMDIALSPEFWRTLPQVTAVTGLCLRRQTTRRWNTGAVRELVKHLSGLQELHYEPWREWDIRRRTVTDTNTRALLESLRHTARELTRVVLFEDFSEAYTHSFVVFSPYGIPQSRSAEQVRTPSRDLTMELAMTGARLRRLEHLSAAFLVDAKDFFPVVQRAGTGSWNKLTSLTLTSLLLAPARHSGPTINNLLEQAALAAARLPALNSMEVWNGRKALACVFRYQAPPLLSLPTSSSVDQHLQAASARLTWRATWFLAIEPRVVEAWRTVACKRRPSCDLQVVHDILGAAIRVSITSHGDAIRHLDFSHDVLRPVSLSQIQRENLC</sequence>
<evidence type="ECO:0000259" key="1">
    <source>
        <dbReference type="Pfam" id="PF20183"/>
    </source>
</evidence>
<feature type="non-terminal residue" evidence="2">
    <location>
        <position position="1"/>
    </location>
</feature>
<comment type="caution">
    <text evidence="2">The sequence shown here is derived from an EMBL/GenBank/DDBJ whole genome shotgun (WGS) entry which is preliminary data.</text>
</comment>
<organism evidence="2 3">
    <name type="scientific">Parachaetomium inaequale</name>
    <dbReference type="NCBI Taxonomy" id="2588326"/>
    <lineage>
        <taxon>Eukaryota</taxon>
        <taxon>Fungi</taxon>
        <taxon>Dikarya</taxon>
        <taxon>Ascomycota</taxon>
        <taxon>Pezizomycotina</taxon>
        <taxon>Sordariomycetes</taxon>
        <taxon>Sordariomycetidae</taxon>
        <taxon>Sordariales</taxon>
        <taxon>Chaetomiaceae</taxon>
        <taxon>Parachaetomium</taxon>
    </lineage>
</organism>
<reference evidence="3" key="1">
    <citation type="journal article" date="2023" name="Mol. Phylogenet. Evol.">
        <title>Genome-scale phylogeny and comparative genomics of the fungal order Sordariales.</title>
        <authorList>
            <person name="Hensen N."/>
            <person name="Bonometti L."/>
            <person name="Westerberg I."/>
            <person name="Brannstrom I.O."/>
            <person name="Guillou S."/>
            <person name="Cros-Aarteil S."/>
            <person name="Calhoun S."/>
            <person name="Haridas S."/>
            <person name="Kuo A."/>
            <person name="Mondo S."/>
            <person name="Pangilinan J."/>
            <person name="Riley R."/>
            <person name="LaButti K."/>
            <person name="Andreopoulos B."/>
            <person name="Lipzen A."/>
            <person name="Chen C."/>
            <person name="Yan M."/>
            <person name="Daum C."/>
            <person name="Ng V."/>
            <person name="Clum A."/>
            <person name="Steindorff A."/>
            <person name="Ohm R.A."/>
            <person name="Martin F."/>
            <person name="Silar P."/>
            <person name="Natvig D.O."/>
            <person name="Lalanne C."/>
            <person name="Gautier V."/>
            <person name="Ament-Velasquez S.L."/>
            <person name="Kruys A."/>
            <person name="Hutchinson M.I."/>
            <person name="Powell A.J."/>
            <person name="Barry K."/>
            <person name="Miller A.N."/>
            <person name="Grigoriev I.V."/>
            <person name="Debuchy R."/>
            <person name="Gladieux P."/>
            <person name="Hiltunen Thoren M."/>
            <person name="Johannesson H."/>
        </authorList>
    </citation>
    <scope>NUCLEOTIDE SEQUENCE [LARGE SCALE GENOMIC DNA]</scope>
    <source>
        <strain evidence="3">CBS 284.82</strain>
    </source>
</reference>
<protein>
    <recommendedName>
        <fullName evidence="1">DUF6546 domain-containing protein</fullName>
    </recommendedName>
</protein>
<evidence type="ECO:0000313" key="3">
    <source>
        <dbReference type="Proteomes" id="UP001303115"/>
    </source>
</evidence>
<dbReference type="InterPro" id="IPR046676">
    <property type="entry name" value="DUF6546"/>
</dbReference>
<proteinExistence type="predicted"/>
<gene>
    <name evidence="2" type="ORF">C8A01DRAFT_19028</name>
</gene>
<name>A0AAN6SNS4_9PEZI</name>
<dbReference type="Pfam" id="PF20183">
    <property type="entry name" value="DUF6546"/>
    <property type="match status" value="1"/>
</dbReference>
<accession>A0AAN6SNS4</accession>
<dbReference type="EMBL" id="MU854494">
    <property type="protein sequence ID" value="KAK4034122.1"/>
    <property type="molecule type" value="Genomic_DNA"/>
</dbReference>